<dbReference type="EMBL" id="CM001741">
    <property type="protein sequence ID" value="KJB12457.1"/>
    <property type="molecule type" value="Genomic_DNA"/>
</dbReference>
<accession>A0A0D2M5P6</accession>
<protein>
    <submittedName>
        <fullName evidence="2">Uncharacterized protein</fullName>
    </submittedName>
</protein>
<feature type="chain" id="PRO_5002258501" evidence="1">
    <location>
        <begin position="22"/>
        <end position="90"/>
    </location>
</feature>
<feature type="signal peptide" evidence="1">
    <location>
        <begin position="1"/>
        <end position="21"/>
    </location>
</feature>
<name>A0A0D2M5P6_GOSRA</name>
<evidence type="ECO:0000256" key="1">
    <source>
        <dbReference type="SAM" id="SignalP"/>
    </source>
</evidence>
<dbReference type="Gramene" id="KJB12457">
    <property type="protein sequence ID" value="KJB12457"/>
    <property type="gene ID" value="B456_002G0189002"/>
</dbReference>
<sequence>AGHGFMLLGSLLTMLPDLSNGWICSQWWWFDVIFNCTPQIKCLEVSFHFNYPNVVVFSSKNWWWRRCKAHVAETSLTNTIFEFILKQKKT</sequence>
<proteinExistence type="predicted"/>
<dbReference type="Proteomes" id="UP000032304">
    <property type="component" value="Chromosome 2"/>
</dbReference>
<keyword evidence="3" id="KW-1185">Reference proteome</keyword>
<evidence type="ECO:0000313" key="3">
    <source>
        <dbReference type="Proteomes" id="UP000032304"/>
    </source>
</evidence>
<organism evidence="2 3">
    <name type="scientific">Gossypium raimondii</name>
    <name type="common">Peruvian cotton</name>
    <name type="synonym">Gossypium klotzschianum subsp. raimondii</name>
    <dbReference type="NCBI Taxonomy" id="29730"/>
    <lineage>
        <taxon>Eukaryota</taxon>
        <taxon>Viridiplantae</taxon>
        <taxon>Streptophyta</taxon>
        <taxon>Embryophyta</taxon>
        <taxon>Tracheophyta</taxon>
        <taxon>Spermatophyta</taxon>
        <taxon>Magnoliopsida</taxon>
        <taxon>eudicotyledons</taxon>
        <taxon>Gunneridae</taxon>
        <taxon>Pentapetalae</taxon>
        <taxon>rosids</taxon>
        <taxon>malvids</taxon>
        <taxon>Malvales</taxon>
        <taxon>Malvaceae</taxon>
        <taxon>Malvoideae</taxon>
        <taxon>Gossypium</taxon>
    </lineage>
</organism>
<keyword evidence="1" id="KW-0732">Signal</keyword>
<gene>
    <name evidence="2" type="ORF">B456_002G0189002</name>
</gene>
<dbReference type="AlphaFoldDB" id="A0A0D2M5P6"/>
<reference evidence="2 3" key="1">
    <citation type="journal article" date="2012" name="Nature">
        <title>Repeated polyploidization of Gossypium genomes and the evolution of spinnable cotton fibres.</title>
        <authorList>
            <person name="Paterson A.H."/>
            <person name="Wendel J.F."/>
            <person name="Gundlach H."/>
            <person name="Guo H."/>
            <person name="Jenkins J."/>
            <person name="Jin D."/>
            <person name="Llewellyn D."/>
            <person name="Showmaker K.C."/>
            <person name="Shu S."/>
            <person name="Udall J."/>
            <person name="Yoo M.J."/>
            <person name="Byers R."/>
            <person name="Chen W."/>
            <person name="Doron-Faigenboim A."/>
            <person name="Duke M.V."/>
            <person name="Gong L."/>
            <person name="Grimwood J."/>
            <person name="Grover C."/>
            <person name="Grupp K."/>
            <person name="Hu G."/>
            <person name="Lee T.H."/>
            <person name="Li J."/>
            <person name="Lin L."/>
            <person name="Liu T."/>
            <person name="Marler B.S."/>
            <person name="Page J.T."/>
            <person name="Roberts A.W."/>
            <person name="Romanel E."/>
            <person name="Sanders W.S."/>
            <person name="Szadkowski E."/>
            <person name="Tan X."/>
            <person name="Tang H."/>
            <person name="Xu C."/>
            <person name="Wang J."/>
            <person name="Wang Z."/>
            <person name="Zhang D."/>
            <person name="Zhang L."/>
            <person name="Ashrafi H."/>
            <person name="Bedon F."/>
            <person name="Bowers J.E."/>
            <person name="Brubaker C.L."/>
            <person name="Chee P.W."/>
            <person name="Das S."/>
            <person name="Gingle A.R."/>
            <person name="Haigler C.H."/>
            <person name="Harker D."/>
            <person name="Hoffmann L.V."/>
            <person name="Hovav R."/>
            <person name="Jones D.C."/>
            <person name="Lemke C."/>
            <person name="Mansoor S."/>
            <person name="ur Rahman M."/>
            <person name="Rainville L.N."/>
            <person name="Rambani A."/>
            <person name="Reddy U.K."/>
            <person name="Rong J.K."/>
            <person name="Saranga Y."/>
            <person name="Scheffler B.E."/>
            <person name="Scheffler J.A."/>
            <person name="Stelly D.M."/>
            <person name="Triplett B.A."/>
            <person name="Van Deynze A."/>
            <person name="Vaslin M.F."/>
            <person name="Waghmare V.N."/>
            <person name="Walford S.A."/>
            <person name="Wright R.J."/>
            <person name="Zaki E.A."/>
            <person name="Zhang T."/>
            <person name="Dennis E.S."/>
            <person name="Mayer K.F."/>
            <person name="Peterson D.G."/>
            <person name="Rokhsar D.S."/>
            <person name="Wang X."/>
            <person name="Schmutz J."/>
        </authorList>
    </citation>
    <scope>NUCLEOTIDE SEQUENCE [LARGE SCALE GENOMIC DNA]</scope>
</reference>
<evidence type="ECO:0000313" key="2">
    <source>
        <dbReference type="EMBL" id="KJB12457.1"/>
    </source>
</evidence>
<feature type="non-terminal residue" evidence="2">
    <location>
        <position position="1"/>
    </location>
</feature>